<protein>
    <submittedName>
        <fullName evidence="3">T9SS type A sorting domain-containing protein</fullName>
    </submittedName>
</protein>
<dbReference type="OrthoDB" id="630440at2"/>
<comment type="caution">
    <text evidence="3">The sequence shown here is derived from an EMBL/GenBank/DDBJ whole genome shotgun (WGS) entry which is preliminary data.</text>
</comment>
<gene>
    <name evidence="3" type="ORF">EPD60_06110</name>
</gene>
<feature type="chain" id="PRO_5020351795" evidence="1">
    <location>
        <begin position="25"/>
        <end position="371"/>
    </location>
</feature>
<sequence length="371" mass="40577">MKHTFTLKGLFIALSVLTTVFASAQNATYVAPSTNCDVIQDFDTESGDYRSPSIFTESDYTEFNWDSTRGMWVEHSGLASRSASIISCVYVNQQPSGGIDLGWRFKACAGGQYRVRIINVACSCVAGYDIVATTANGPVWTNFPSDSGRICIRLNDGDLYQGQKFRIEISYRGTVPCDWEFDDISLGGDQGAIILPVTFMGITARKEGTASTRVQWDVAQEVDVRSYEIERSTDGSNFTRVGSVGANGKPAYQYVDNNAPEGTVYYRVKNVDIDGRYKYSSVVKLSGRTSSTIVLKAFPVPARDVLTVQHERIQAGGSVSLTTADGRTVRQVTNNSGIQTQLNLNGLTPGLYILRVDDGNGNVESMKVMKQ</sequence>
<dbReference type="AlphaFoldDB" id="A0A4R1BKC2"/>
<dbReference type="NCBIfam" id="TIGR04183">
    <property type="entry name" value="Por_Secre_tail"/>
    <property type="match status" value="1"/>
</dbReference>
<dbReference type="Gene3D" id="2.60.40.10">
    <property type="entry name" value="Immunoglobulins"/>
    <property type="match status" value="1"/>
</dbReference>
<accession>A0A4R1BKC2</accession>
<evidence type="ECO:0000313" key="3">
    <source>
        <dbReference type="EMBL" id="TCJ17759.1"/>
    </source>
</evidence>
<proteinExistence type="predicted"/>
<feature type="domain" description="Secretion system C-terminal sorting" evidence="2">
    <location>
        <begin position="298"/>
        <end position="364"/>
    </location>
</feature>
<evidence type="ECO:0000313" key="4">
    <source>
        <dbReference type="Proteomes" id="UP000295334"/>
    </source>
</evidence>
<keyword evidence="4" id="KW-1185">Reference proteome</keyword>
<evidence type="ECO:0000259" key="2">
    <source>
        <dbReference type="Pfam" id="PF18962"/>
    </source>
</evidence>
<organism evidence="3 4">
    <name type="scientific">Flaviaesturariibacter flavus</name>
    <dbReference type="NCBI Taxonomy" id="2502780"/>
    <lineage>
        <taxon>Bacteria</taxon>
        <taxon>Pseudomonadati</taxon>
        <taxon>Bacteroidota</taxon>
        <taxon>Chitinophagia</taxon>
        <taxon>Chitinophagales</taxon>
        <taxon>Chitinophagaceae</taxon>
        <taxon>Flaviaestuariibacter</taxon>
    </lineage>
</organism>
<feature type="signal peptide" evidence="1">
    <location>
        <begin position="1"/>
        <end position="24"/>
    </location>
</feature>
<dbReference type="InterPro" id="IPR026444">
    <property type="entry name" value="Secre_tail"/>
</dbReference>
<evidence type="ECO:0000256" key="1">
    <source>
        <dbReference type="SAM" id="SignalP"/>
    </source>
</evidence>
<reference evidence="3 4" key="1">
    <citation type="submission" date="2019-03" db="EMBL/GenBank/DDBJ databases">
        <authorList>
            <person name="Kim M.K.M."/>
        </authorList>
    </citation>
    <scope>NUCLEOTIDE SEQUENCE [LARGE SCALE GENOMIC DNA]</scope>
    <source>
        <strain evidence="3 4">17J68-12</strain>
    </source>
</reference>
<keyword evidence="1" id="KW-0732">Signal</keyword>
<dbReference type="InterPro" id="IPR013783">
    <property type="entry name" value="Ig-like_fold"/>
</dbReference>
<dbReference type="RefSeq" id="WP_131447887.1">
    <property type="nucleotide sequence ID" value="NZ_SJZI01000008.1"/>
</dbReference>
<name>A0A4R1BKC2_9BACT</name>
<dbReference type="Proteomes" id="UP000295334">
    <property type="component" value="Unassembled WGS sequence"/>
</dbReference>
<dbReference type="EMBL" id="SJZI01000008">
    <property type="protein sequence ID" value="TCJ17759.1"/>
    <property type="molecule type" value="Genomic_DNA"/>
</dbReference>
<dbReference type="Pfam" id="PF18962">
    <property type="entry name" value="Por_Secre_tail"/>
    <property type="match status" value="1"/>
</dbReference>